<evidence type="ECO:0008006" key="3">
    <source>
        <dbReference type="Google" id="ProtNLM"/>
    </source>
</evidence>
<sequence>MSTEERTCLECDTPLRGRMDQKFCSDQCRNSYHNRMNSDANKLMRNINNALRKNRRILAELNPDGKARVRRDVLARKGFNFNYYTNIYQTKSGTTYYFCYDQGYIISDEKYFTLVKKEEYID</sequence>
<dbReference type="EMBL" id="CP120682">
    <property type="protein sequence ID" value="WKN39807.1"/>
    <property type="molecule type" value="Genomic_DNA"/>
</dbReference>
<reference evidence="2" key="1">
    <citation type="journal article" date="2023" name="Comput. Struct. Biotechnol. J.">
        <title>Discovery of a novel marine Bacteroidetes with a rich repertoire of carbohydrate-active enzymes.</title>
        <authorList>
            <person name="Chen B."/>
            <person name="Liu G."/>
            <person name="Chen Q."/>
            <person name="Wang H."/>
            <person name="Liu L."/>
            <person name="Tang K."/>
        </authorList>
    </citation>
    <scope>NUCLEOTIDE SEQUENCE</scope>
    <source>
        <strain evidence="2">TK19036</strain>
    </source>
</reference>
<keyword evidence="1" id="KW-0175">Coiled coil</keyword>
<reference evidence="2" key="2">
    <citation type="journal article" date="2024" name="Antonie Van Leeuwenhoek">
        <title>Roseihalotalea indica gen. nov., sp. nov., a halophilic Bacteroidetes from mesopelagic Southwest Indian Ocean with higher carbohydrate metabolic potential.</title>
        <authorList>
            <person name="Chen B."/>
            <person name="Zhang M."/>
            <person name="Lin D."/>
            <person name="Ye J."/>
            <person name="Tang K."/>
        </authorList>
    </citation>
    <scope>NUCLEOTIDE SEQUENCE</scope>
    <source>
        <strain evidence="2">TK19036</strain>
    </source>
</reference>
<accession>A0AA49JJJ1</accession>
<protein>
    <recommendedName>
        <fullName evidence="3">DUF2116 family Zn-ribbon domain-containing protein</fullName>
    </recommendedName>
</protein>
<gene>
    <name evidence="2" type="ORF">K4G66_14015</name>
</gene>
<evidence type="ECO:0000313" key="2">
    <source>
        <dbReference type="EMBL" id="WKN39807.1"/>
    </source>
</evidence>
<evidence type="ECO:0000256" key="1">
    <source>
        <dbReference type="SAM" id="Coils"/>
    </source>
</evidence>
<name>A0AA49JJJ1_9BACT</name>
<organism evidence="2">
    <name type="scientific">Roseihalotalea indica</name>
    <dbReference type="NCBI Taxonomy" id="2867963"/>
    <lineage>
        <taxon>Bacteria</taxon>
        <taxon>Pseudomonadati</taxon>
        <taxon>Bacteroidota</taxon>
        <taxon>Cytophagia</taxon>
        <taxon>Cytophagales</taxon>
        <taxon>Catalimonadaceae</taxon>
        <taxon>Roseihalotalea</taxon>
    </lineage>
</organism>
<feature type="coiled-coil region" evidence="1">
    <location>
        <begin position="33"/>
        <end position="60"/>
    </location>
</feature>
<proteinExistence type="predicted"/>
<dbReference type="AlphaFoldDB" id="A0AA49JJJ1"/>